<protein>
    <submittedName>
        <fullName evidence="1">Uncharacterized protein</fullName>
    </submittedName>
</protein>
<dbReference type="Proteomes" id="UP001233535">
    <property type="component" value="Unassembled WGS sequence"/>
</dbReference>
<comment type="caution">
    <text evidence="1">The sequence shown here is derived from an EMBL/GenBank/DDBJ whole genome shotgun (WGS) entry which is preliminary data.</text>
</comment>
<dbReference type="EMBL" id="JARUHG010000003">
    <property type="protein sequence ID" value="MDR0183478.1"/>
    <property type="molecule type" value="Genomic_DNA"/>
</dbReference>
<organism evidence="1 2">
    <name type="scientific">Lysobacter arvi</name>
    <dbReference type="NCBI Taxonomy" id="3038776"/>
    <lineage>
        <taxon>Bacteria</taxon>
        <taxon>Pseudomonadati</taxon>
        <taxon>Pseudomonadota</taxon>
        <taxon>Gammaproteobacteria</taxon>
        <taxon>Lysobacterales</taxon>
        <taxon>Lysobacteraceae</taxon>
        <taxon>Lysobacter</taxon>
    </lineage>
</organism>
<dbReference type="RefSeq" id="WP_309262633.1">
    <property type="nucleotide sequence ID" value="NZ_JARUHG010000003.1"/>
</dbReference>
<accession>A0ABU1CE81</accession>
<gene>
    <name evidence="1" type="ORF">P8609_10940</name>
</gene>
<evidence type="ECO:0000313" key="2">
    <source>
        <dbReference type="Proteomes" id="UP001233535"/>
    </source>
</evidence>
<reference evidence="1 2" key="1">
    <citation type="submission" date="2023-04" db="EMBL/GenBank/DDBJ databases">
        <title>Lysobacter sp. strain UC isolated from soil sample.</title>
        <authorList>
            <person name="Choksket S."/>
            <person name="Harshvardhan F."/>
            <person name="Rana R."/>
            <person name="Patil P.B."/>
            <person name="Korpole S."/>
        </authorList>
    </citation>
    <scope>NUCLEOTIDE SEQUENCE [LARGE SCALE GENOMIC DNA]</scope>
    <source>
        <strain evidence="1 2">UC</strain>
    </source>
</reference>
<proteinExistence type="predicted"/>
<sequence>MKMNAAMRTFVDRPVNVAPLLSDALERLLERGLKEVGGAVLFAELHPQNKLPRPELIESNYVDLTGYEALENKFHVEDYCEGDILGQAMLFLDEFKKRWSTRFGKAVVIIDYDPTNELGATCTFRFHLERSGQMWLDESTLDEFCAPILVEHVH</sequence>
<name>A0ABU1CE81_9GAMM</name>
<keyword evidence="2" id="KW-1185">Reference proteome</keyword>
<evidence type="ECO:0000313" key="1">
    <source>
        <dbReference type="EMBL" id="MDR0183478.1"/>
    </source>
</evidence>